<dbReference type="Proteomes" id="UP000054485">
    <property type="component" value="Unassembled WGS sequence"/>
</dbReference>
<dbReference type="Gene3D" id="1.25.40.20">
    <property type="entry name" value="Ankyrin repeat-containing domain"/>
    <property type="match status" value="2"/>
</dbReference>
<reference evidence="5 6" key="1">
    <citation type="submission" date="2014-04" db="EMBL/GenBank/DDBJ databases">
        <authorList>
            <consortium name="DOE Joint Genome Institute"/>
            <person name="Kuo A."/>
            <person name="Ruytinx J."/>
            <person name="Rineau F."/>
            <person name="Colpaert J."/>
            <person name="Kohler A."/>
            <person name="Nagy L.G."/>
            <person name="Floudas D."/>
            <person name="Copeland A."/>
            <person name="Barry K.W."/>
            <person name="Cichocki N."/>
            <person name="Veneault-Fourrey C."/>
            <person name="LaButti K."/>
            <person name="Lindquist E.A."/>
            <person name="Lipzen A."/>
            <person name="Lundell T."/>
            <person name="Morin E."/>
            <person name="Murat C."/>
            <person name="Sun H."/>
            <person name="Tunlid A."/>
            <person name="Henrissat B."/>
            <person name="Grigoriev I.V."/>
            <person name="Hibbett D.S."/>
            <person name="Martin F."/>
            <person name="Nordberg H.P."/>
            <person name="Cantor M.N."/>
            <person name="Hua S.X."/>
        </authorList>
    </citation>
    <scope>NUCLEOTIDE SEQUENCE [LARGE SCALE GENOMIC DNA]</scope>
    <source>
        <strain evidence="5 6">UH-Slu-Lm8-n1</strain>
    </source>
</reference>
<dbReference type="HOGENOM" id="CLU_013983_0_0_1"/>
<dbReference type="AlphaFoldDB" id="A0A0D0BG35"/>
<evidence type="ECO:0000256" key="2">
    <source>
        <dbReference type="ARBA" id="ARBA00023043"/>
    </source>
</evidence>
<evidence type="ECO:0000256" key="3">
    <source>
        <dbReference type="PROSITE-ProRule" id="PRU00023"/>
    </source>
</evidence>
<dbReference type="EMBL" id="KN835179">
    <property type="protein sequence ID" value="KIK45037.1"/>
    <property type="molecule type" value="Genomic_DNA"/>
</dbReference>
<evidence type="ECO:0000313" key="5">
    <source>
        <dbReference type="EMBL" id="KIK45037.1"/>
    </source>
</evidence>
<dbReference type="InParanoid" id="A0A0D0BG35"/>
<reference evidence="6" key="2">
    <citation type="submission" date="2015-01" db="EMBL/GenBank/DDBJ databases">
        <title>Evolutionary Origins and Diversification of the Mycorrhizal Mutualists.</title>
        <authorList>
            <consortium name="DOE Joint Genome Institute"/>
            <consortium name="Mycorrhizal Genomics Consortium"/>
            <person name="Kohler A."/>
            <person name="Kuo A."/>
            <person name="Nagy L.G."/>
            <person name="Floudas D."/>
            <person name="Copeland A."/>
            <person name="Barry K.W."/>
            <person name="Cichocki N."/>
            <person name="Veneault-Fourrey C."/>
            <person name="LaButti K."/>
            <person name="Lindquist E.A."/>
            <person name="Lipzen A."/>
            <person name="Lundell T."/>
            <person name="Morin E."/>
            <person name="Murat C."/>
            <person name="Riley R."/>
            <person name="Ohm R."/>
            <person name="Sun H."/>
            <person name="Tunlid A."/>
            <person name="Henrissat B."/>
            <person name="Grigoriev I.V."/>
            <person name="Hibbett D.S."/>
            <person name="Martin F."/>
        </authorList>
    </citation>
    <scope>NUCLEOTIDE SEQUENCE [LARGE SCALE GENOMIC DNA]</scope>
    <source>
        <strain evidence="6">UH-Slu-Lm8-n1</strain>
    </source>
</reference>
<protein>
    <recommendedName>
        <fullName evidence="7">Ankyrin</fullName>
    </recommendedName>
</protein>
<dbReference type="SUPFAM" id="SSF48403">
    <property type="entry name" value="Ankyrin repeat"/>
    <property type="match status" value="2"/>
</dbReference>
<keyword evidence="2 3" id="KW-0040">ANK repeat</keyword>
<dbReference type="PANTHER" id="PTHR24166">
    <property type="entry name" value="ROLLING PEBBLES, ISOFORM B"/>
    <property type="match status" value="1"/>
</dbReference>
<dbReference type="InterPro" id="IPR036770">
    <property type="entry name" value="Ankyrin_rpt-contain_sf"/>
</dbReference>
<feature type="region of interest" description="Disordered" evidence="4">
    <location>
        <begin position="759"/>
        <end position="781"/>
    </location>
</feature>
<organism evidence="5 6">
    <name type="scientific">Suillus luteus UH-Slu-Lm8-n1</name>
    <dbReference type="NCBI Taxonomy" id="930992"/>
    <lineage>
        <taxon>Eukaryota</taxon>
        <taxon>Fungi</taxon>
        <taxon>Dikarya</taxon>
        <taxon>Basidiomycota</taxon>
        <taxon>Agaricomycotina</taxon>
        <taxon>Agaricomycetes</taxon>
        <taxon>Agaricomycetidae</taxon>
        <taxon>Boletales</taxon>
        <taxon>Suillineae</taxon>
        <taxon>Suillaceae</taxon>
        <taxon>Suillus</taxon>
    </lineage>
</organism>
<dbReference type="OrthoDB" id="539213at2759"/>
<accession>A0A0D0BG35</accession>
<proteinExistence type="predicted"/>
<feature type="compositionally biased region" description="Low complexity" evidence="4">
    <location>
        <begin position="763"/>
        <end position="779"/>
    </location>
</feature>
<dbReference type="PANTHER" id="PTHR24166:SF48">
    <property type="entry name" value="PROTEIN VAPYRIN"/>
    <property type="match status" value="1"/>
</dbReference>
<gene>
    <name evidence="5" type="ORF">CY34DRAFT_802006</name>
</gene>
<feature type="repeat" description="ANK" evidence="3">
    <location>
        <begin position="133"/>
        <end position="165"/>
    </location>
</feature>
<dbReference type="PROSITE" id="PS50088">
    <property type="entry name" value="ANK_REPEAT"/>
    <property type="match status" value="1"/>
</dbReference>
<evidence type="ECO:0000256" key="1">
    <source>
        <dbReference type="ARBA" id="ARBA00022737"/>
    </source>
</evidence>
<evidence type="ECO:0000313" key="6">
    <source>
        <dbReference type="Proteomes" id="UP000054485"/>
    </source>
</evidence>
<name>A0A0D0BG35_9AGAM</name>
<dbReference type="Pfam" id="PF12796">
    <property type="entry name" value="Ank_2"/>
    <property type="match status" value="1"/>
</dbReference>
<sequence length="940" mass="103758">MMSRVQRSFENFALLQAASEGSAAAVRDALQSGADINATDNSGRTILTCALTADRWETIDASDASFLSEDRLQVLRMAVSHPEISLFTLNAPQDSINDVTPLGMAAWLDMPQAVQVLLDCSSGVISVDAEDTDGATPLMYAARDGRLVVVQHLLAHNARPDLRDRNHRSSLQFALPHPRVLWTCEQALCKYRLREYQNGNKRGLCKPSLAINHVSPQTSTQPHFAPSVPPATSFSSESISLITDSVVQAVLAADLSVLYPLLFSQSFEPCPLDPGPILVNVSDLEGWSAIHYCVSVPNPSIEILDALYRAGADVSLFTTGEHYTPLHCFARLARVCDDIPESPQLLYQFAIHLIRDLRAPLAAPDKHDETCIHVAAEHGECLDVLLALLDCDTTGTIRNLRNSRGLTAFEVARPIFRSAFSPDGQLIRPESSLSDRTIRPGTSSSITSITSFADRTTPLSPPTIRISNGPASHLPLDFDATASAERLLENFTLLSTEAQFVRDHEGLDRLANVVSETSQLGHDVLAHFRGQVDDAASDLRDMRAALNTIDHMWNTTSHEVEEHLRTLPDGRSLERFLERRRSPRDSEDSQTTAVEVEPIYVKSILKETEPKVYADASVLTDPSAPVPLETTSASGARTVPWPEWLDSFILSADSTTYKAHLANLIEIERELFSREAMSSLEEKVPNKETKLKSLLRSRKRYEKVEKSGASKLKNWLKKKIMTEKPLKLQIAYDLNGECAVGREVKVDFTQLSITISDSEKPSRAASISPPPSSDGSHSSQVVLSGASRDLSSIDECLHGVDHLISTACHSISRAERIIKRSLKTREAMIQNLRLRYPDVYSPIFAFSLAPSAYPDNSSRSFYLSPDSATSSRCSSAQSSHISLAATTHDDEDEDSRTLRRLLLRKISARIDGAFDEIDRANVWLRIVKNVLRDLRTRTTA</sequence>
<dbReference type="InterPro" id="IPR050889">
    <property type="entry name" value="Dendritic_Spine_Reg/Scaffold"/>
</dbReference>
<keyword evidence="1" id="KW-0677">Repeat</keyword>
<dbReference type="STRING" id="930992.A0A0D0BG35"/>
<keyword evidence="6" id="KW-1185">Reference proteome</keyword>
<dbReference type="PROSITE" id="PS50297">
    <property type="entry name" value="ANK_REP_REGION"/>
    <property type="match status" value="1"/>
</dbReference>
<dbReference type="SMART" id="SM00248">
    <property type="entry name" value="ANK"/>
    <property type="match status" value="5"/>
</dbReference>
<evidence type="ECO:0000256" key="4">
    <source>
        <dbReference type="SAM" id="MobiDB-lite"/>
    </source>
</evidence>
<dbReference type="Pfam" id="PF13637">
    <property type="entry name" value="Ank_4"/>
    <property type="match status" value="1"/>
</dbReference>
<dbReference type="InterPro" id="IPR002110">
    <property type="entry name" value="Ankyrin_rpt"/>
</dbReference>
<evidence type="ECO:0008006" key="7">
    <source>
        <dbReference type="Google" id="ProtNLM"/>
    </source>
</evidence>